<feature type="domain" description="Aldehyde ferredoxin oxidoreductase N-terminal" evidence="9">
    <location>
        <begin position="5"/>
        <end position="221"/>
    </location>
</feature>
<dbReference type="Pfam" id="PF01314">
    <property type="entry name" value="AFOR_C"/>
    <property type="match status" value="1"/>
</dbReference>
<dbReference type="GO" id="GO:0051539">
    <property type="term" value="F:4 iron, 4 sulfur cluster binding"/>
    <property type="evidence" value="ECO:0007669"/>
    <property type="project" value="UniProtKB-KW"/>
</dbReference>
<dbReference type="SUPFAM" id="SSF48310">
    <property type="entry name" value="Aldehyde ferredoxin oxidoreductase, C-terminal domains"/>
    <property type="match status" value="1"/>
</dbReference>
<reference evidence="10" key="1">
    <citation type="journal article" date="2015" name="Nature">
        <title>Complex archaea that bridge the gap between prokaryotes and eukaryotes.</title>
        <authorList>
            <person name="Spang A."/>
            <person name="Saw J.H."/>
            <person name="Jorgensen S.L."/>
            <person name="Zaremba-Niedzwiedzka K."/>
            <person name="Martijn J."/>
            <person name="Lind A.E."/>
            <person name="van Eijk R."/>
            <person name="Schleper C."/>
            <person name="Guy L."/>
            <person name="Ettema T.J."/>
        </authorList>
    </citation>
    <scope>NUCLEOTIDE SEQUENCE</scope>
</reference>
<keyword evidence="6" id="KW-0408">Iron</keyword>
<evidence type="ECO:0000256" key="3">
    <source>
        <dbReference type="ARBA" id="ARBA00022485"/>
    </source>
</evidence>
<sequence length="625" mass="69042">MVNGYAGKFLQINLSNNKIEEITFSEKILQNYIGGRGLGVKILWDRLGNKWETIDPLGSENILLMLTGPFTGYFLGARTCVTGKSPQGNGIIGSTVGGEFGVELKCAGYDGIIFIGKAEKPSYVFICDDNIEIKDASHIWGKTSRESMRYLVKDSINDIKRIHPNYGEFKEPSVLYIGPAGESKSRVAVVAAKYTHAAGYGGYGGVMGSKNLKAVVVKGFGPLPDVIDQDKMLELSQKFSEDCFNIEFFRRWGTGSGGYTFGADSSSEPVRNWQEEWHNEESYKGEEFDKLWVKKYWGDFGCPVTCLKLAVLREGKYDGAICDNPDYELEAFLGPNLGIFSPEQNIYLSYIIEELGFCGIQGGAILGFTGELFQRGIISKEDLGGIDLEWGNVDAFAELAHKIAFREGIGDILAEGIYRAALKFEEMKKTEVLKYAIHLKGMAIGAHGLKSGKDMVTRSPIGYSVSVQAGDHTSSAALPIDGRGSELRSIMSDSGVYCNFTTFTLSFAQIASFYQAVTGWEIPKEIWFSEKALRILQLQRTVSLLGGPDAEWRSKQDDTLPSRFWEPLPSGPFKGESIDKISFEKLKSEYYTAVGWNAEGVPTSEILQKLDLKDVESKLKKTGLL</sequence>
<dbReference type="EMBL" id="LAZR01003431">
    <property type="protein sequence ID" value="KKN18401.1"/>
    <property type="molecule type" value="Genomic_DNA"/>
</dbReference>
<dbReference type="SMART" id="SM00790">
    <property type="entry name" value="AFOR_N"/>
    <property type="match status" value="1"/>
</dbReference>
<dbReference type="InterPro" id="IPR036503">
    <property type="entry name" value="Ald_Fedxn_OxRdtase_N_sf"/>
</dbReference>
<evidence type="ECO:0000256" key="1">
    <source>
        <dbReference type="ARBA" id="ARBA00001966"/>
    </source>
</evidence>
<comment type="caution">
    <text evidence="10">The sequence shown here is derived from an EMBL/GenBank/DDBJ whole genome shotgun (WGS) entry which is preliminary data.</text>
</comment>
<dbReference type="GO" id="GO:0016625">
    <property type="term" value="F:oxidoreductase activity, acting on the aldehyde or oxo group of donors, iron-sulfur protein as acceptor"/>
    <property type="evidence" value="ECO:0007669"/>
    <property type="project" value="InterPro"/>
</dbReference>
<dbReference type="GO" id="GO:0009055">
    <property type="term" value="F:electron transfer activity"/>
    <property type="evidence" value="ECO:0007669"/>
    <property type="project" value="InterPro"/>
</dbReference>
<keyword evidence="3" id="KW-0004">4Fe-4S</keyword>
<dbReference type="InterPro" id="IPR001203">
    <property type="entry name" value="OxRdtase_Ald_Fedxn_C"/>
</dbReference>
<dbReference type="Gene3D" id="1.10.599.10">
    <property type="entry name" value="Aldehyde Ferredoxin Oxidoreductase Protein, subunit A, domain 3"/>
    <property type="match status" value="1"/>
</dbReference>
<keyword evidence="4" id="KW-0479">Metal-binding</keyword>
<dbReference type="InterPro" id="IPR051919">
    <property type="entry name" value="W-dependent_AOR"/>
</dbReference>
<dbReference type="AlphaFoldDB" id="A0A0F9QZ55"/>
<evidence type="ECO:0000256" key="8">
    <source>
        <dbReference type="ARBA" id="ARBA00049934"/>
    </source>
</evidence>
<dbReference type="PANTHER" id="PTHR30038">
    <property type="entry name" value="ALDEHYDE FERREDOXIN OXIDOREDUCTASE"/>
    <property type="match status" value="1"/>
</dbReference>
<dbReference type="PANTHER" id="PTHR30038:SF7">
    <property type="entry name" value="TUNGSTEN-CONTAINING GLYCERALDEHYDE-3-PHOSPHATE:FERREDOXIN OXIDOREDUCTASE"/>
    <property type="match status" value="1"/>
</dbReference>
<gene>
    <name evidence="10" type="ORF">LCGC14_0956110</name>
</gene>
<dbReference type="SUPFAM" id="SSF56228">
    <property type="entry name" value="Aldehyde ferredoxin oxidoreductase, N-terminal domain"/>
    <property type="match status" value="1"/>
</dbReference>
<evidence type="ECO:0000256" key="4">
    <source>
        <dbReference type="ARBA" id="ARBA00022723"/>
    </source>
</evidence>
<dbReference type="InterPro" id="IPR013985">
    <property type="entry name" value="Ald_Fedxn_OxRdtase_dom3"/>
</dbReference>
<dbReference type="Pfam" id="PF02730">
    <property type="entry name" value="AFOR_N"/>
    <property type="match status" value="1"/>
</dbReference>
<dbReference type="InterPro" id="IPR013984">
    <property type="entry name" value="Ald_Fedxn_OxRdtase_dom2"/>
</dbReference>
<keyword evidence="5" id="KW-0560">Oxidoreductase</keyword>
<keyword evidence="7" id="KW-0411">Iron-sulfur</keyword>
<dbReference type="InterPro" id="IPR036021">
    <property type="entry name" value="Tungsten_al_ferr_oxy-like_C"/>
</dbReference>
<comment type="cofactor">
    <cofactor evidence="8">
        <name>tungstopterin</name>
        <dbReference type="ChEBI" id="CHEBI:30402"/>
    </cofactor>
</comment>
<dbReference type="GO" id="GO:0046872">
    <property type="term" value="F:metal ion binding"/>
    <property type="evidence" value="ECO:0007669"/>
    <property type="project" value="UniProtKB-KW"/>
</dbReference>
<organism evidence="10">
    <name type="scientific">marine sediment metagenome</name>
    <dbReference type="NCBI Taxonomy" id="412755"/>
    <lineage>
        <taxon>unclassified sequences</taxon>
        <taxon>metagenomes</taxon>
        <taxon>ecological metagenomes</taxon>
    </lineage>
</organism>
<evidence type="ECO:0000259" key="9">
    <source>
        <dbReference type="SMART" id="SM00790"/>
    </source>
</evidence>
<comment type="similarity">
    <text evidence="2">Belongs to the AOR/FOR family.</text>
</comment>
<evidence type="ECO:0000256" key="5">
    <source>
        <dbReference type="ARBA" id="ARBA00023002"/>
    </source>
</evidence>
<accession>A0A0F9QZ55</accession>
<proteinExistence type="inferred from homology"/>
<evidence type="ECO:0000256" key="2">
    <source>
        <dbReference type="ARBA" id="ARBA00011032"/>
    </source>
</evidence>
<evidence type="ECO:0000256" key="7">
    <source>
        <dbReference type="ARBA" id="ARBA00023014"/>
    </source>
</evidence>
<evidence type="ECO:0000313" key="10">
    <source>
        <dbReference type="EMBL" id="KKN18401.1"/>
    </source>
</evidence>
<name>A0A0F9QZ55_9ZZZZ</name>
<dbReference type="Gene3D" id="3.60.9.10">
    <property type="entry name" value="Aldehyde ferredoxin oxidoreductase, N-terminal domain"/>
    <property type="match status" value="1"/>
</dbReference>
<comment type="cofactor">
    <cofactor evidence="1">
        <name>[4Fe-4S] cluster</name>
        <dbReference type="ChEBI" id="CHEBI:49883"/>
    </cofactor>
</comment>
<protein>
    <recommendedName>
        <fullName evidence="9">Aldehyde ferredoxin oxidoreductase N-terminal domain-containing protein</fullName>
    </recommendedName>
</protein>
<dbReference type="InterPro" id="IPR013983">
    <property type="entry name" value="Ald_Fedxn_OxRdtase_N"/>
</dbReference>
<dbReference type="Gene3D" id="1.10.569.10">
    <property type="entry name" value="Aldehyde Ferredoxin Oxidoreductase Protein, subunit A, domain 2"/>
    <property type="match status" value="1"/>
</dbReference>
<evidence type="ECO:0000256" key="6">
    <source>
        <dbReference type="ARBA" id="ARBA00023004"/>
    </source>
</evidence>